<keyword evidence="3" id="KW-0540">Nuclease</keyword>
<dbReference type="GO" id="GO:0016787">
    <property type="term" value="F:hydrolase activity"/>
    <property type="evidence" value="ECO:0007669"/>
    <property type="project" value="UniProtKB-KW"/>
</dbReference>
<keyword evidence="4" id="KW-0378">Hydrolase</keyword>
<evidence type="ECO:0000256" key="2">
    <source>
        <dbReference type="ARBA" id="ARBA00022517"/>
    </source>
</evidence>
<dbReference type="GO" id="GO:0006364">
    <property type="term" value="P:rRNA processing"/>
    <property type="evidence" value="ECO:0007669"/>
    <property type="project" value="InterPro"/>
</dbReference>
<keyword evidence="1" id="KW-0963">Cytoplasm</keyword>
<dbReference type="AlphaFoldDB" id="A0A0G1M4L4"/>
<dbReference type="EMBL" id="LCKS01000004">
    <property type="protein sequence ID" value="KKU03042.1"/>
    <property type="molecule type" value="Genomic_DNA"/>
</dbReference>
<evidence type="ECO:0000313" key="7">
    <source>
        <dbReference type="Proteomes" id="UP000034264"/>
    </source>
</evidence>
<sequence>MNYLGIDYGAARVGVALAIGPLTEPLATVKTIKALQSIKLLISKHNIDGIVVGDCPESFLDKLSELAIVHKVDETLSSHDARRFLLHTTKSKRRNLEHAASATIILQGWLDQNLDTSI</sequence>
<dbReference type="InterPro" id="IPR037027">
    <property type="entry name" value="YqgF/RNaseH-like_dom_sf"/>
</dbReference>
<dbReference type="CDD" id="cd16964">
    <property type="entry name" value="YqgF"/>
    <property type="match status" value="1"/>
</dbReference>
<dbReference type="Pfam" id="PF03652">
    <property type="entry name" value="RuvX"/>
    <property type="match status" value="2"/>
</dbReference>
<name>A0A0G1M4L4_9BACT</name>
<gene>
    <name evidence="6" type="ORF">UX05_C0004G0051</name>
</gene>
<accession>A0A0G1M4L4</accession>
<evidence type="ECO:0000256" key="1">
    <source>
        <dbReference type="ARBA" id="ARBA00022490"/>
    </source>
</evidence>
<dbReference type="GO" id="GO:0004518">
    <property type="term" value="F:nuclease activity"/>
    <property type="evidence" value="ECO:0007669"/>
    <property type="project" value="UniProtKB-KW"/>
</dbReference>
<feature type="domain" description="YqgF/RNase H-like" evidence="5">
    <location>
        <begin position="1"/>
        <end position="81"/>
    </location>
</feature>
<dbReference type="Gene3D" id="3.30.420.140">
    <property type="entry name" value="YqgF/RNase H-like domain"/>
    <property type="match status" value="1"/>
</dbReference>
<dbReference type="InterPro" id="IPR012337">
    <property type="entry name" value="RNaseH-like_sf"/>
</dbReference>
<proteinExistence type="predicted"/>
<evidence type="ECO:0000256" key="3">
    <source>
        <dbReference type="ARBA" id="ARBA00022722"/>
    </source>
</evidence>
<dbReference type="InterPro" id="IPR006641">
    <property type="entry name" value="YqgF/RNaseH-like_dom"/>
</dbReference>
<evidence type="ECO:0000256" key="4">
    <source>
        <dbReference type="ARBA" id="ARBA00022801"/>
    </source>
</evidence>
<dbReference type="SMART" id="SM00732">
    <property type="entry name" value="YqgFc"/>
    <property type="match status" value="1"/>
</dbReference>
<dbReference type="InterPro" id="IPR005227">
    <property type="entry name" value="YqgF"/>
</dbReference>
<dbReference type="Proteomes" id="UP000034264">
    <property type="component" value="Unassembled WGS sequence"/>
</dbReference>
<protein>
    <recommendedName>
        <fullName evidence="5">YqgF/RNase H-like domain-containing protein</fullName>
    </recommendedName>
</protein>
<keyword evidence="2" id="KW-0690">Ribosome biogenesis</keyword>
<reference evidence="6 7" key="1">
    <citation type="journal article" date="2015" name="Nature">
        <title>rRNA introns, odd ribosomes, and small enigmatic genomes across a large radiation of phyla.</title>
        <authorList>
            <person name="Brown C.T."/>
            <person name="Hug L.A."/>
            <person name="Thomas B.C."/>
            <person name="Sharon I."/>
            <person name="Castelle C.J."/>
            <person name="Singh A."/>
            <person name="Wilkins M.J."/>
            <person name="Williams K.H."/>
            <person name="Banfield J.F."/>
        </authorList>
    </citation>
    <scope>NUCLEOTIDE SEQUENCE [LARGE SCALE GENOMIC DNA]</scope>
</reference>
<organism evidence="6 7">
    <name type="scientific">Candidatus Amesbacteria bacterium GW2011_GWC2_45_19</name>
    <dbReference type="NCBI Taxonomy" id="1618366"/>
    <lineage>
        <taxon>Bacteria</taxon>
        <taxon>Candidatus Amesiibacteriota</taxon>
    </lineage>
</organism>
<evidence type="ECO:0000259" key="5">
    <source>
        <dbReference type="SMART" id="SM00732"/>
    </source>
</evidence>
<evidence type="ECO:0000313" key="6">
    <source>
        <dbReference type="EMBL" id="KKU03042.1"/>
    </source>
</evidence>
<dbReference type="SUPFAM" id="SSF53098">
    <property type="entry name" value="Ribonuclease H-like"/>
    <property type="match status" value="1"/>
</dbReference>
<comment type="caution">
    <text evidence="6">The sequence shown here is derived from an EMBL/GenBank/DDBJ whole genome shotgun (WGS) entry which is preliminary data.</text>
</comment>